<evidence type="ECO:0000313" key="3">
    <source>
        <dbReference type="Proteomes" id="UP000323166"/>
    </source>
</evidence>
<dbReference type="PROSITE" id="PS51186">
    <property type="entry name" value="GNAT"/>
    <property type="match status" value="1"/>
</dbReference>
<dbReference type="Pfam" id="PF00583">
    <property type="entry name" value="Acetyltransf_1"/>
    <property type="match status" value="1"/>
</dbReference>
<dbReference type="Gene3D" id="3.40.630.30">
    <property type="match status" value="1"/>
</dbReference>
<dbReference type="GO" id="GO:0045150">
    <property type="term" value="P:acetoin catabolic process"/>
    <property type="evidence" value="ECO:0007669"/>
    <property type="project" value="InterPro"/>
</dbReference>
<dbReference type="InterPro" id="IPR024699">
    <property type="entry name" value="AcuA"/>
</dbReference>
<keyword evidence="3" id="KW-1185">Reference proteome</keyword>
<feature type="domain" description="N-acetyltransferase" evidence="1">
    <location>
        <begin position="22"/>
        <end position="184"/>
    </location>
</feature>
<dbReference type="GO" id="GO:0019152">
    <property type="term" value="F:acetoin dehydrogenase (NAD+) activity"/>
    <property type="evidence" value="ECO:0007669"/>
    <property type="project" value="InterPro"/>
</dbReference>
<dbReference type="InterPro" id="IPR000182">
    <property type="entry name" value="GNAT_dom"/>
</dbReference>
<dbReference type="PIRSF" id="PIRSF021278">
    <property type="entry name" value="AcuA"/>
    <property type="match status" value="1"/>
</dbReference>
<evidence type="ECO:0000313" key="2">
    <source>
        <dbReference type="EMBL" id="TYO96149.1"/>
    </source>
</evidence>
<name>A0A5S4ZTQ4_9FIRM</name>
<dbReference type="SUPFAM" id="SSF55729">
    <property type="entry name" value="Acyl-CoA N-acyltransferases (Nat)"/>
    <property type="match status" value="1"/>
</dbReference>
<dbReference type="EMBL" id="VNHM01000005">
    <property type="protein sequence ID" value="TYO96149.1"/>
    <property type="molecule type" value="Genomic_DNA"/>
</dbReference>
<protein>
    <submittedName>
        <fullName evidence="2">Acetoin utilization protein AcuA</fullName>
    </submittedName>
</protein>
<gene>
    <name evidence="2" type="ORF">LX24_01097</name>
</gene>
<dbReference type="CDD" id="cd04301">
    <property type="entry name" value="NAT_SF"/>
    <property type="match status" value="1"/>
</dbReference>
<dbReference type="InterPro" id="IPR016181">
    <property type="entry name" value="Acyl_CoA_acyltransferase"/>
</dbReference>
<sequence length="204" mass="23553">MSKIVLPLAVETMFGTLVFEKLAKEQLTGYSMHHELNNFRQPEKQKIALGFIADSPEGMVFITRINQTIIGYVTFHYPDEYSRWRKHPAVLELGGIEVANSFRQQRVASELLKFAFGSGLMEKNIVITTEYFRHWDIQGNQLDIWEYRKMLDRLFGKVGFVAKPTDDPDILEHPANVLMARYGSKVTSDDLMLFEQLAFSKIML</sequence>
<dbReference type="AlphaFoldDB" id="A0A5S4ZTQ4"/>
<dbReference type="Proteomes" id="UP000323166">
    <property type="component" value="Unassembled WGS sequence"/>
</dbReference>
<comment type="caution">
    <text evidence="2">The sequence shown here is derived from an EMBL/GenBank/DDBJ whole genome shotgun (WGS) entry which is preliminary data.</text>
</comment>
<proteinExistence type="predicted"/>
<evidence type="ECO:0000259" key="1">
    <source>
        <dbReference type="PROSITE" id="PS51186"/>
    </source>
</evidence>
<accession>A0A5S4ZTQ4</accession>
<reference evidence="2 3" key="1">
    <citation type="submission" date="2019-07" db="EMBL/GenBank/DDBJ databases">
        <title>Genomic Encyclopedia of Type Strains, Phase I: the one thousand microbial genomes (KMG-I) project.</title>
        <authorList>
            <person name="Kyrpides N."/>
        </authorList>
    </citation>
    <scope>NUCLEOTIDE SEQUENCE [LARGE SCALE GENOMIC DNA]</scope>
    <source>
        <strain evidence="2 3">DSM 6562</strain>
    </source>
</reference>
<organism evidence="2 3">
    <name type="scientific">Desulfallas thermosapovorans DSM 6562</name>
    <dbReference type="NCBI Taxonomy" id="1121431"/>
    <lineage>
        <taxon>Bacteria</taxon>
        <taxon>Bacillati</taxon>
        <taxon>Bacillota</taxon>
        <taxon>Clostridia</taxon>
        <taxon>Eubacteriales</taxon>
        <taxon>Desulfallaceae</taxon>
        <taxon>Desulfallas</taxon>
    </lineage>
</organism>
<dbReference type="GO" id="GO:0016747">
    <property type="term" value="F:acyltransferase activity, transferring groups other than amino-acyl groups"/>
    <property type="evidence" value="ECO:0007669"/>
    <property type="project" value="InterPro"/>
</dbReference>
<dbReference type="RefSeq" id="WP_243131628.1">
    <property type="nucleotide sequence ID" value="NZ_VNHM01000005.1"/>
</dbReference>